<dbReference type="AlphaFoldDB" id="L8PJQ3"/>
<dbReference type="PANTHER" id="PTHR30349">
    <property type="entry name" value="PHAGE INTEGRASE-RELATED"/>
    <property type="match status" value="1"/>
</dbReference>
<evidence type="ECO:0000256" key="2">
    <source>
        <dbReference type="SAM" id="MobiDB-lite"/>
    </source>
</evidence>
<proteinExistence type="predicted"/>
<feature type="region of interest" description="Disordered" evidence="2">
    <location>
        <begin position="307"/>
        <end position="328"/>
    </location>
</feature>
<dbReference type="Gene3D" id="1.10.443.10">
    <property type="entry name" value="Intergrase catalytic core"/>
    <property type="match status" value="1"/>
</dbReference>
<gene>
    <name evidence="4" type="ORF">STVIR_2577</name>
</gene>
<dbReference type="PANTHER" id="PTHR30349:SF64">
    <property type="entry name" value="PROPHAGE INTEGRASE INTD-RELATED"/>
    <property type="match status" value="1"/>
</dbReference>
<dbReference type="InterPro" id="IPR013762">
    <property type="entry name" value="Integrase-like_cat_sf"/>
</dbReference>
<feature type="compositionally biased region" description="Basic and acidic residues" evidence="2">
    <location>
        <begin position="307"/>
        <end position="325"/>
    </location>
</feature>
<dbReference type="PROSITE" id="PS51898">
    <property type="entry name" value="TYR_RECOMBINASE"/>
    <property type="match status" value="1"/>
</dbReference>
<dbReference type="InterPro" id="IPR002104">
    <property type="entry name" value="Integrase_catalytic"/>
</dbReference>
<accession>L8PJQ3</accession>
<evidence type="ECO:0000259" key="3">
    <source>
        <dbReference type="PROSITE" id="PS51898"/>
    </source>
</evidence>
<dbReference type="PATRIC" id="fig|1160705.3.peg.2557"/>
<evidence type="ECO:0000313" key="5">
    <source>
        <dbReference type="Proteomes" id="UP000011205"/>
    </source>
</evidence>
<dbReference type="SUPFAM" id="SSF56349">
    <property type="entry name" value="DNA breaking-rejoining enzymes"/>
    <property type="match status" value="1"/>
</dbReference>
<dbReference type="GO" id="GO:0015074">
    <property type="term" value="P:DNA integration"/>
    <property type="evidence" value="ECO:0007669"/>
    <property type="project" value="InterPro"/>
</dbReference>
<feature type="compositionally biased region" description="Polar residues" evidence="2">
    <location>
        <begin position="14"/>
        <end position="28"/>
    </location>
</feature>
<name>L8PJQ3_STRVR</name>
<dbReference type="RefSeq" id="WP_003997917.1">
    <property type="nucleotide sequence ID" value="NZ_AMLP01000084.1"/>
</dbReference>
<dbReference type="Proteomes" id="UP000011205">
    <property type="component" value="Unassembled WGS sequence"/>
</dbReference>
<sequence>MNSNEHPNGATPDPEQTPNQSPAQPHTETPQDRGSAVADMAGEFGAELVRAIRAGLAQGTSPMHGPRGLSKLSWYAFATEYARAHWPGRAAKTRDEVSEALTAITMAMCWDMPGRPRGQLLRRALRHWAFVVPGPEQRELPAEDRLVLQWVVKASRPLVDLHDPVLARDVLESLRRKLDGGEAAVETMRRKRKVLVHALHYAVERGELGSHPLEKIRWRVPKPAVSVDPRVVANPHQARDLLDAVSYVGNYRRARGRRLVGFFAGMYYAGLRPEEAVAVALPDCRLPATGWGRLILHRTLPQAGKRWTDTGKFHDERGLKNRPPGETRVVPLPPHLVTMWRDHVATFGTADDGRLFFTEQGRIITYTTYNRVWHETRALALPPALGNTPLAKRPYDLRHSALSTWLCAGADPAEVAQRAGNSVEVLLSRYAKCLYDRQSINNQRIEGLLSSYDQPPEPDEQDED</sequence>
<dbReference type="GO" id="GO:0006310">
    <property type="term" value="P:DNA recombination"/>
    <property type="evidence" value="ECO:0007669"/>
    <property type="project" value="UniProtKB-KW"/>
</dbReference>
<dbReference type="InterPro" id="IPR011010">
    <property type="entry name" value="DNA_brk_join_enz"/>
</dbReference>
<feature type="domain" description="Tyr recombinase" evidence="3">
    <location>
        <begin position="227"/>
        <end position="445"/>
    </location>
</feature>
<protein>
    <submittedName>
        <fullName evidence="4">Putative Integrase</fullName>
    </submittedName>
</protein>
<dbReference type="EMBL" id="AMLP01000084">
    <property type="protein sequence ID" value="ELS56479.1"/>
    <property type="molecule type" value="Genomic_DNA"/>
</dbReference>
<feature type="region of interest" description="Disordered" evidence="2">
    <location>
        <begin position="1"/>
        <end position="36"/>
    </location>
</feature>
<keyword evidence="1" id="KW-0233">DNA recombination</keyword>
<organism evidence="4 5">
    <name type="scientific">Streptomyces viridochromogenes Tue57</name>
    <dbReference type="NCBI Taxonomy" id="1160705"/>
    <lineage>
        <taxon>Bacteria</taxon>
        <taxon>Bacillati</taxon>
        <taxon>Actinomycetota</taxon>
        <taxon>Actinomycetes</taxon>
        <taxon>Kitasatosporales</taxon>
        <taxon>Streptomycetaceae</taxon>
        <taxon>Streptomyces</taxon>
    </lineage>
</organism>
<evidence type="ECO:0000313" key="4">
    <source>
        <dbReference type="EMBL" id="ELS56479.1"/>
    </source>
</evidence>
<reference evidence="4 5" key="1">
    <citation type="journal article" date="2013" name="Genome Announc.">
        <title>Draft Genome Sequence of Streptomyces viridochromogenes Strain Tu57, Producer of Avilamycin.</title>
        <authorList>
            <person name="Gruning B.A."/>
            <person name="Erxleben A."/>
            <person name="Hahnlein A."/>
            <person name="Gunther S."/>
        </authorList>
    </citation>
    <scope>NUCLEOTIDE SEQUENCE [LARGE SCALE GENOMIC DNA]</scope>
    <source>
        <strain evidence="4 5">Tue57</strain>
    </source>
</reference>
<comment type="caution">
    <text evidence="4">The sequence shown here is derived from an EMBL/GenBank/DDBJ whole genome shotgun (WGS) entry which is preliminary data.</text>
</comment>
<dbReference type="GO" id="GO:0003677">
    <property type="term" value="F:DNA binding"/>
    <property type="evidence" value="ECO:0007669"/>
    <property type="project" value="InterPro"/>
</dbReference>
<evidence type="ECO:0000256" key="1">
    <source>
        <dbReference type="ARBA" id="ARBA00023172"/>
    </source>
</evidence>
<dbReference type="InterPro" id="IPR050090">
    <property type="entry name" value="Tyrosine_recombinase_XerCD"/>
</dbReference>